<dbReference type="Proteomes" id="UP001208656">
    <property type="component" value="Unassembled WGS sequence"/>
</dbReference>
<dbReference type="RefSeq" id="WP_263061476.1">
    <property type="nucleotide sequence ID" value="NZ_JAOUSE010000017.1"/>
</dbReference>
<reference evidence="2 3" key="1">
    <citation type="submission" date="2022-10" db="EMBL/GenBank/DDBJ databases">
        <title>Description of Fervidibacillus gen. nov. in the family Fervidibacillaceae fam. nov. with two species, Fervidibacillus albus sp. nov., and Fervidibacillus halotolerans sp. nov., isolated from tidal flat sediments.</title>
        <authorList>
            <person name="Kwon K.K."/>
            <person name="Yang S.-H."/>
        </authorList>
    </citation>
    <scope>NUCLEOTIDE SEQUENCE [LARGE SCALE GENOMIC DNA]</scope>
    <source>
        <strain evidence="2 3">DSM 23332</strain>
    </source>
</reference>
<keyword evidence="3" id="KW-1185">Reference proteome</keyword>
<gene>
    <name evidence="2" type="ORF">OEV82_07340</name>
</gene>
<evidence type="ECO:0000313" key="3">
    <source>
        <dbReference type="Proteomes" id="UP001208656"/>
    </source>
</evidence>
<feature type="coiled-coil region" evidence="1">
    <location>
        <begin position="21"/>
        <end position="48"/>
    </location>
</feature>
<proteinExistence type="predicted"/>
<accession>A0ABT2WHX6</accession>
<organism evidence="2 3">
    <name type="scientific">Pallidibacillus thermolactis</name>
    <dbReference type="NCBI Taxonomy" id="251051"/>
    <lineage>
        <taxon>Bacteria</taxon>
        <taxon>Bacillati</taxon>
        <taxon>Bacillota</taxon>
        <taxon>Bacilli</taxon>
        <taxon>Bacillales</taxon>
        <taxon>Bacillaceae</taxon>
        <taxon>Pallidibacillus</taxon>
    </lineage>
</organism>
<keyword evidence="1" id="KW-0175">Coiled coil</keyword>
<evidence type="ECO:0000256" key="1">
    <source>
        <dbReference type="SAM" id="Coils"/>
    </source>
</evidence>
<protein>
    <submittedName>
        <fullName evidence="2">Uncharacterized protein</fullName>
    </submittedName>
</protein>
<evidence type="ECO:0000313" key="2">
    <source>
        <dbReference type="EMBL" id="MCU9594269.1"/>
    </source>
</evidence>
<sequence>MLINIKPICKVTTEELEEDLENELIKTAEELIKSVERLEEKYNQVPNKVERKDVIV</sequence>
<comment type="caution">
    <text evidence="2">The sequence shown here is derived from an EMBL/GenBank/DDBJ whole genome shotgun (WGS) entry which is preliminary data.</text>
</comment>
<dbReference type="EMBL" id="JAOUSE010000017">
    <property type="protein sequence ID" value="MCU9594269.1"/>
    <property type="molecule type" value="Genomic_DNA"/>
</dbReference>
<name>A0ABT2WHX6_9BACI</name>